<dbReference type="PANTHER" id="PTHR15002">
    <property type="entry name" value="RIBOSOMAL BIOGENESIS PROTEIN LAS1L"/>
    <property type="match status" value="1"/>
</dbReference>
<reference evidence="2 3" key="1">
    <citation type="journal article" date="2017" name="Curr. Biol.">
        <title>Genome architecture and evolution of a unichromosomal asexual nematode.</title>
        <authorList>
            <person name="Fradin H."/>
            <person name="Zegar C."/>
            <person name="Gutwein M."/>
            <person name="Lucas J."/>
            <person name="Kovtun M."/>
            <person name="Corcoran D."/>
            <person name="Baugh L.R."/>
            <person name="Kiontke K."/>
            <person name="Gunsalus K."/>
            <person name="Fitch D.H."/>
            <person name="Piano F."/>
        </authorList>
    </citation>
    <scope>NUCLEOTIDE SEQUENCE [LARGE SCALE GENOMIC DNA]</scope>
    <source>
        <strain evidence="2">PF1309</strain>
    </source>
</reference>
<protein>
    <recommendedName>
        <fullName evidence="4">Las1-like protein</fullName>
    </recommendedName>
</protein>
<dbReference type="GO" id="GO:0030687">
    <property type="term" value="C:preribosome, large subunit precursor"/>
    <property type="evidence" value="ECO:0007669"/>
    <property type="project" value="TreeGrafter"/>
</dbReference>
<dbReference type="Pfam" id="PF04031">
    <property type="entry name" value="Las1"/>
    <property type="match status" value="1"/>
</dbReference>
<dbReference type="InterPro" id="IPR007174">
    <property type="entry name" value="Las1"/>
</dbReference>
<name>A0A2A2J2Y7_9BILA</name>
<dbReference type="GO" id="GO:0000470">
    <property type="term" value="P:maturation of LSU-rRNA"/>
    <property type="evidence" value="ECO:0007669"/>
    <property type="project" value="TreeGrafter"/>
</dbReference>
<proteinExistence type="predicted"/>
<dbReference type="PANTHER" id="PTHR15002:SF0">
    <property type="entry name" value="RIBOSOMAL BIOGENESIS PROTEIN LAS1L"/>
    <property type="match status" value="1"/>
</dbReference>
<dbReference type="AlphaFoldDB" id="A0A2A2J2Y7"/>
<feature type="region of interest" description="Disordered" evidence="1">
    <location>
        <begin position="497"/>
        <end position="521"/>
    </location>
</feature>
<feature type="compositionally biased region" description="Low complexity" evidence="1">
    <location>
        <begin position="510"/>
        <end position="519"/>
    </location>
</feature>
<dbReference type="Proteomes" id="UP000218231">
    <property type="component" value="Unassembled WGS sequence"/>
</dbReference>
<dbReference type="GO" id="GO:0004519">
    <property type="term" value="F:endonuclease activity"/>
    <property type="evidence" value="ECO:0007669"/>
    <property type="project" value="InterPro"/>
</dbReference>
<evidence type="ECO:0000256" key="1">
    <source>
        <dbReference type="SAM" id="MobiDB-lite"/>
    </source>
</evidence>
<dbReference type="EMBL" id="LIAE01010739">
    <property type="protein sequence ID" value="PAV55949.1"/>
    <property type="molecule type" value="Genomic_DNA"/>
</dbReference>
<comment type="caution">
    <text evidence="2">The sequence shown here is derived from an EMBL/GenBank/DDBJ whole genome shotgun (WGS) entry which is preliminary data.</text>
</comment>
<evidence type="ECO:0008006" key="4">
    <source>
        <dbReference type="Google" id="ProtNLM"/>
    </source>
</evidence>
<dbReference type="OrthoDB" id="10263222at2759"/>
<accession>A0A2A2J2Y7</accession>
<dbReference type="STRING" id="2018661.A0A2A2J2Y7"/>
<organism evidence="2 3">
    <name type="scientific">Diploscapter pachys</name>
    <dbReference type="NCBI Taxonomy" id="2018661"/>
    <lineage>
        <taxon>Eukaryota</taxon>
        <taxon>Metazoa</taxon>
        <taxon>Ecdysozoa</taxon>
        <taxon>Nematoda</taxon>
        <taxon>Chromadorea</taxon>
        <taxon>Rhabditida</taxon>
        <taxon>Rhabditina</taxon>
        <taxon>Rhabditomorpha</taxon>
        <taxon>Rhabditoidea</taxon>
        <taxon>Rhabditidae</taxon>
        <taxon>Diploscapter</taxon>
    </lineage>
</organism>
<evidence type="ECO:0000313" key="2">
    <source>
        <dbReference type="EMBL" id="PAV55949.1"/>
    </source>
</evidence>
<sequence length="540" mass="61768">MGQSENGGELLGDTVMEVPFTMLEWNIAREKFMSNEPKDMQFLLDMFVMWKTRMTLRVPIAIACSEVIMRAALHDARIRVEMDRVNRDAGDGQSLACVDQCGANSSGSPMGELAYVIDNFEETKCLFGHAIIRFISYIVDIGCAEDRRISTKQAVRKHGIPEWIVDVRNSCTHEHTPSISQLREAVKFIREWLNKKWWNRQYTHSLDNLIGSNAGETPREKRERRICETIQKFTEISMARFQGQLASREDHELSAKLFEDMTNFVMINSKTFLRCLVSEGCLIFPEGSMQILTQIPSNDGYLMIPIEIQSVWRSVFTLIIKNELVGSFLIILLNRMNENKDKPHLFAQYRSWSCLLLEASVDPKLEYFITQSEWRQILKEALVVGAHFPKNVFDGIISRIDNISTSTRSDVNQFVNISTKTMEEASDPSENDYTVKSVEDLQKALRRDHSNSSFMAGSSNERKNKLFKKCNRDVWQKTPSGLCPSQVLEGFQLYVEDEPNPPKGKRAAPSNGGMNGSMNDNEFNAKRRFVVPKTFNSMGW</sequence>
<gene>
    <name evidence="2" type="ORF">WR25_06055</name>
</gene>
<keyword evidence="3" id="KW-1185">Reference proteome</keyword>
<dbReference type="GO" id="GO:0090730">
    <property type="term" value="C:Las1 complex"/>
    <property type="evidence" value="ECO:0007669"/>
    <property type="project" value="InterPro"/>
</dbReference>
<dbReference type="GO" id="GO:0000460">
    <property type="term" value="P:maturation of 5.8S rRNA"/>
    <property type="evidence" value="ECO:0007669"/>
    <property type="project" value="TreeGrafter"/>
</dbReference>
<evidence type="ECO:0000313" key="3">
    <source>
        <dbReference type="Proteomes" id="UP000218231"/>
    </source>
</evidence>